<dbReference type="Proteomes" id="UP001321486">
    <property type="component" value="Chromosome"/>
</dbReference>
<feature type="signal peptide" evidence="1">
    <location>
        <begin position="1"/>
        <end position="21"/>
    </location>
</feature>
<evidence type="ECO:0000313" key="2">
    <source>
        <dbReference type="EMBL" id="BDZ51516.1"/>
    </source>
</evidence>
<dbReference type="EMBL" id="AP027732">
    <property type="protein sequence ID" value="BDZ51516.1"/>
    <property type="molecule type" value="Genomic_DNA"/>
</dbReference>
<protein>
    <recommendedName>
        <fullName evidence="4">CBM-cenC domain-containing protein</fullName>
    </recommendedName>
</protein>
<name>A0ABM8GSS2_9MICO</name>
<dbReference type="Gene3D" id="2.60.120.260">
    <property type="entry name" value="Galactose-binding domain-like"/>
    <property type="match status" value="3"/>
</dbReference>
<evidence type="ECO:0000313" key="3">
    <source>
        <dbReference type="Proteomes" id="UP001321486"/>
    </source>
</evidence>
<sequence length="711" mass="75006">MRRRLSRLAALLLPVALVAGALTVAFDVAVPAQKATAADASLFQAGNIISDQAFNDTGTMSAAQIQAFLASKVTTCTSGRTCLKDYRQTTSTRAANAYCSKYTGAASETAATILSKVSKACGINPQVLLVTLQKEEGLVTSTGPSSGAYTIATGFACPDTAACDSRYYGFFNQLYSAARQFQVYAKNPMSFRYRSGVNNIIQYSPSAACGSASVYIQNQATASLYNYTPYTPNAASLAAGYGSASCGAYGNRNFYLYFADWFGNPSNWFKSSSFEGGSVAGWTRSVGTSNRSIAVDPAHAQSGIDYMVINTQQKGSALTQDVTRTTRVGEQAIASVWVRSATATPFSGRLSLWGLGGTTEQAVTNFSVTGTWTLVTVTLPVRTSDHGTIRLDINMNTTGANLWVDNTSLTFGTAPVLQNKLANPSFEGSFAGWGPGNGAMNQQIYKQTTARQGSWFAAANTPVAGRSFSQTVKQSTASGQRWTFSVYLRSSTSKPFTGSLALWGLGGSSNIRSTVPFTVGSTWTKVETTLDIGAIRPSQLKAEVYLSTTAATASLWLDQASVSNNLLTAGSFEAGQTTGWNRAVSTMNLVSYPASATAVTAQNGVSLGATNTPKAAYSISQSRTMAPAPGETYSAEIWVRSASGAAFKGRLALWALGGTTEATSTSFTAGATWQRVAIELPIAKTGHTSLKFEVYEDTVGSTLFLDGAQLH</sequence>
<accession>A0ABM8GSS2</accession>
<keyword evidence="3" id="KW-1185">Reference proteome</keyword>
<dbReference type="SUPFAM" id="SSF49785">
    <property type="entry name" value="Galactose-binding domain-like"/>
    <property type="match status" value="1"/>
</dbReference>
<dbReference type="InterPro" id="IPR008979">
    <property type="entry name" value="Galactose-bd-like_sf"/>
</dbReference>
<organism evidence="2 3">
    <name type="scientific">Frondihabitans sucicola</name>
    <dbReference type="NCBI Taxonomy" id="1268041"/>
    <lineage>
        <taxon>Bacteria</taxon>
        <taxon>Bacillati</taxon>
        <taxon>Actinomycetota</taxon>
        <taxon>Actinomycetes</taxon>
        <taxon>Micrococcales</taxon>
        <taxon>Microbacteriaceae</taxon>
        <taxon>Frondihabitans</taxon>
    </lineage>
</organism>
<feature type="chain" id="PRO_5046097524" description="CBM-cenC domain-containing protein" evidence="1">
    <location>
        <begin position="22"/>
        <end position="711"/>
    </location>
</feature>
<keyword evidence="1" id="KW-0732">Signal</keyword>
<gene>
    <name evidence="2" type="ORF">GCM10025867_37570</name>
</gene>
<dbReference type="RefSeq" id="WP_286344264.1">
    <property type="nucleotide sequence ID" value="NZ_AP027732.1"/>
</dbReference>
<evidence type="ECO:0008006" key="4">
    <source>
        <dbReference type="Google" id="ProtNLM"/>
    </source>
</evidence>
<proteinExistence type="predicted"/>
<evidence type="ECO:0000256" key="1">
    <source>
        <dbReference type="SAM" id="SignalP"/>
    </source>
</evidence>
<reference evidence="3" key="1">
    <citation type="journal article" date="2019" name="Int. J. Syst. Evol. Microbiol.">
        <title>The Global Catalogue of Microorganisms (GCM) 10K type strain sequencing project: providing services to taxonomists for standard genome sequencing and annotation.</title>
        <authorList>
            <consortium name="The Broad Institute Genomics Platform"/>
            <consortium name="The Broad Institute Genome Sequencing Center for Infectious Disease"/>
            <person name="Wu L."/>
            <person name="Ma J."/>
        </authorList>
    </citation>
    <scope>NUCLEOTIDE SEQUENCE [LARGE SCALE GENOMIC DNA]</scope>
    <source>
        <strain evidence="3">NBRC 108728</strain>
    </source>
</reference>